<feature type="domain" description="Major facilitator superfamily (MFS) profile" evidence="6">
    <location>
        <begin position="19"/>
        <end position="411"/>
    </location>
</feature>
<feature type="transmembrane region" description="Helical" evidence="5">
    <location>
        <begin position="89"/>
        <end position="107"/>
    </location>
</feature>
<keyword evidence="4 5" id="KW-0472">Membrane</keyword>
<dbReference type="PANTHER" id="PTHR23508">
    <property type="entry name" value="CARBOXYLIC ACID TRANSPORTER PROTEIN HOMOLOG"/>
    <property type="match status" value="1"/>
</dbReference>
<evidence type="ECO:0000259" key="6">
    <source>
        <dbReference type="PROSITE" id="PS50850"/>
    </source>
</evidence>
<feature type="transmembrane region" description="Helical" evidence="5">
    <location>
        <begin position="175"/>
        <end position="195"/>
    </location>
</feature>
<comment type="subcellular location">
    <subcellularLocation>
        <location evidence="1">Cell membrane</location>
        <topology evidence="1">Multi-pass membrane protein</topology>
    </subcellularLocation>
</comment>
<evidence type="ECO:0000256" key="5">
    <source>
        <dbReference type="SAM" id="Phobius"/>
    </source>
</evidence>
<keyword evidence="2 5" id="KW-0812">Transmembrane</keyword>
<dbReference type="Proteomes" id="UP001180715">
    <property type="component" value="Unassembled WGS sequence"/>
</dbReference>
<keyword evidence="3 5" id="KW-1133">Transmembrane helix</keyword>
<comment type="caution">
    <text evidence="7">The sequence shown here is derived from an EMBL/GenBank/DDBJ whole genome shotgun (WGS) entry which is preliminary data.</text>
</comment>
<organism evidence="7 8">
    <name type="scientific">Pseudoglutamicibacter albus</name>
    <dbReference type="NCBI Taxonomy" id="98671"/>
    <lineage>
        <taxon>Bacteria</taxon>
        <taxon>Bacillati</taxon>
        <taxon>Actinomycetota</taxon>
        <taxon>Actinomycetes</taxon>
        <taxon>Micrococcales</taxon>
        <taxon>Micrococcaceae</taxon>
        <taxon>Pseudoglutamicibacter</taxon>
    </lineage>
</organism>
<proteinExistence type="predicted"/>
<evidence type="ECO:0000256" key="2">
    <source>
        <dbReference type="ARBA" id="ARBA00022692"/>
    </source>
</evidence>
<dbReference type="InterPro" id="IPR020846">
    <property type="entry name" value="MFS_dom"/>
</dbReference>
<dbReference type="EMBL" id="JAVDXX010000001">
    <property type="protein sequence ID" value="MDR7294418.1"/>
    <property type="molecule type" value="Genomic_DNA"/>
</dbReference>
<evidence type="ECO:0000256" key="4">
    <source>
        <dbReference type="ARBA" id="ARBA00023136"/>
    </source>
</evidence>
<dbReference type="SUPFAM" id="SSF103473">
    <property type="entry name" value="MFS general substrate transporter"/>
    <property type="match status" value="1"/>
</dbReference>
<feature type="transmembrane region" description="Helical" evidence="5">
    <location>
        <begin position="299"/>
        <end position="318"/>
    </location>
</feature>
<feature type="transmembrane region" description="Helical" evidence="5">
    <location>
        <begin position="324"/>
        <end position="347"/>
    </location>
</feature>
<sequence>MRTRTFTTKSGAPISRMWIMILCWTTVALEGFDLVALGATTPILTNPAAPHAGLTTEAMTVVATVSLIGVGVGAVVIGPLTYRWGRRRTLLACVALFSIFTVALPLMPAWQLIALFRLIAGVGLGASMPVALTLMQETMASGRRAHASTVTMTGYHAGAVAASLVALAVGNAWEWVFYIGGALGFVVMPLIYRYLPDSLDAEPVETGADAKPAADTKPGIGALFTHGRARSTLALWIASFMGLLLVYGLNQWLPKIMVSAGYPVADSLVMLFVTNVGAVVGLLVGGATADRFGVRGTNAVWFLLAALFLLSLVIRFNSGLVLNGFLLVTGIFVFSAQVMLYGFVGYVYPAHLVSTGMGLTAGIGRFGAIIGPAITGWMIASGNGYPGVFIFYAGAAVVAMIAVLLIRKPEQPRVGLNSRETITREDPAQQ</sequence>
<dbReference type="Pfam" id="PF07690">
    <property type="entry name" value="MFS_1"/>
    <property type="match status" value="1"/>
</dbReference>
<dbReference type="CDD" id="cd17365">
    <property type="entry name" value="MFS_PcaK_like"/>
    <property type="match status" value="1"/>
</dbReference>
<dbReference type="InterPro" id="IPR011701">
    <property type="entry name" value="MFS"/>
</dbReference>
<evidence type="ECO:0000256" key="1">
    <source>
        <dbReference type="ARBA" id="ARBA00004651"/>
    </source>
</evidence>
<evidence type="ECO:0000313" key="7">
    <source>
        <dbReference type="EMBL" id="MDR7294418.1"/>
    </source>
</evidence>
<dbReference type="RefSeq" id="WP_310248164.1">
    <property type="nucleotide sequence ID" value="NZ_JAVDXX010000001.1"/>
</dbReference>
<dbReference type="Gene3D" id="1.20.1250.20">
    <property type="entry name" value="MFS general substrate transporter like domains"/>
    <property type="match status" value="2"/>
</dbReference>
<keyword evidence="8" id="KW-1185">Reference proteome</keyword>
<evidence type="ECO:0000256" key="3">
    <source>
        <dbReference type="ARBA" id="ARBA00022989"/>
    </source>
</evidence>
<feature type="transmembrane region" description="Helical" evidence="5">
    <location>
        <begin position="113"/>
        <end position="135"/>
    </location>
</feature>
<protein>
    <submittedName>
        <fullName evidence="7">MFS family permease</fullName>
    </submittedName>
</protein>
<evidence type="ECO:0000313" key="8">
    <source>
        <dbReference type="Proteomes" id="UP001180715"/>
    </source>
</evidence>
<gene>
    <name evidence="7" type="ORF">J2S67_001686</name>
</gene>
<dbReference type="PANTHER" id="PTHR23508:SF10">
    <property type="entry name" value="CARBOXYLIC ACID TRANSPORTER PROTEIN HOMOLOG"/>
    <property type="match status" value="1"/>
</dbReference>
<dbReference type="PROSITE" id="PS50850">
    <property type="entry name" value="MFS"/>
    <property type="match status" value="1"/>
</dbReference>
<feature type="transmembrane region" description="Helical" evidence="5">
    <location>
        <begin position="359"/>
        <end position="379"/>
    </location>
</feature>
<feature type="transmembrane region" description="Helical" evidence="5">
    <location>
        <begin position="147"/>
        <end position="169"/>
    </location>
</feature>
<feature type="transmembrane region" description="Helical" evidence="5">
    <location>
        <begin position="385"/>
        <end position="406"/>
    </location>
</feature>
<reference evidence="7" key="1">
    <citation type="submission" date="2023-07" db="EMBL/GenBank/DDBJ databases">
        <title>Sequencing the genomes of 1000 actinobacteria strains.</title>
        <authorList>
            <person name="Klenk H.-P."/>
        </authorList>
    </citation>
    <scope>NUCLEOTIDE SEQUENCE</scope>
    <source>
        <strain evidence="7">DSM 13068</strain>
    </source>
</reference>
<feature type="transmembrane region" description="Helical" evidence="5">
    <location>
        <begin position="233"/>
        <end position="253"/>
    </location>
</feature>
<accession>A0ABU1Z1H2</accession>
<dbReference type="InterPro" id="IPR036259">
    <property type="entry name" value="MFS_trans_sf"/>
</dbReference>
<name>A0ABU1Z1H2_9MICC</name>
<feature type="transmembrane region" description="Helical" evidence="5">
    <location>
        <begin position="268"/>
        <end position="287"/>
    </location>
</feature>
<feature type="transmembrane region" description="Helical" evidence="5">
    <location>
        <begin position="62"/>
        <end position="82"/>
    </location>
</feature>